<sequence length="68" mass="7554">MNTYSKSTAEFHENTFETVNRDVREDSNDKKYPVATSKAHVRKGTAATRLAARKKSAAGKMQQKGHAT</sequence>
<protein>
    <submittedName>
        <fullName evidence="2">Uncharacterized protein</fullName>
    </submittedName>
</protein>
<evidence type="ECO:0000313" key="3">
    <source>
        <dbReference type="Proteomes" id="UP001597112"/>
    </source>
</evidence>
<dbReference type="EMBL" id="JBHTKA010000003">
    <property type="protein sequence ID" value="MFD1000215.1"/>
    <property type="molecule type" value="Genomic_DNA"/>
</dbReference>
<dbReference type="Proteomes" id="UP001597112">
    <property type="component" value="Unassembled WGS sequence"/>
</dbReference>
<organism evidence="2 3">
    <name type="scientific">Ohtaekwangia kribbensis</name>
    <dbReference type="NCBI Taxonomy" id="688913"/>
    <lineage>
        <taxon>Bacteria</taxon>
        <taxon>Pseudomonadati</taxon>
        <taxon>Bacteroidota</taxon>
        <taxon>Cytophagia</taxon>
        <taxon>Cytophagales</taxon>
        <taxon>Fulvivirgaceae</taxon>
        <taxon>Ohtaekwangia</taxon>
    </lineage>
</organism>
<comment type="caution">
    <text evidence="2">The sequence shown here is derived from an EMBL/GenBank/DDBJ whole genome shotgun (WGS) entry which is preliminary data.</text>
</comment>
<reference evidence="3" key="1">
    <citation type="journal article" date="2019" name="Int. J. Syst. Evol. Microbiol.">
        <title>The Global Catalogue of Microorganisms (GCM) 10K type strain sequencing project: providing services to taxonomists for standard genome sequencing and annotation.</title>
        <authorList>
            <consortium name="The Broad Institute Genomics Platform"/>
            <consortium name="The Broad Institute Genome Sequencing Center for Infectious Disease"/>
            <person name="Wu L."/>
            <person name="Ma J."/>
        </authorList>
    </citation>
    <scope>NUCLEOTIDE SEQUENCE [LARGE SCALE GENOMIC DNA]</scope>
    <source>
        <strain evidence="3">CCUG 58938</strain>
    </source>
</reference>
<name>A0ABW3K419_9BACT</name>
<gene>
    <name evidence="2" type="ORF">ACFQ21_12910</name>
</gene>
<keyword evidence="3" id="KW-1185">Reference proteome</keyword>
<feature type="compositionally biased region" description="Basic and acidic residues" evidence="1">
    <location>
        <begin position="17"/>
        <end position="32"/>
    </location>
</feature>
<evidence type="ECO:0000256" key="1">
    <source>
        <dbReference type="SAM" id="MobiDB-lite"/>
    </source>
</evidence>
<accession>A0ABW3K419</accession>
<dbReference type="RefSeq" id="WP_377579612.1">
    <property type="nucleotide sequence ID" value="NZ_JBHTKA010000003.1"/>
</dbReference>
<evidence type="ECO:0000313" key="2">
    <source>
        <dbReference type="EMBL" id="MFD1000215.1"/>
    </source>
</evidence>
<proteinExistence type="predicted"/>
<feature type="region of interest" description="Disordered" evidence="1">
    <location>
        <begin position="17"/>
        <end position="48"/>
    </location>
</feature>